<dbReference type="InterPro" id="IPR050661">
    <property type="entry name" value="BglG_antiterminators"/>
</dbReference>
<name>A0A0G4JWM7_9GAMM</name>
<dbReference type="PANTHER" id="PTHR30185:SF18">
    <property type="entry name" value="TRANSCRIPTIONAL REGULATOR MTLR"/>
    <property type="match status" value="1"/>
</dbReference>
<organism evidence="5 6">
    <name type="scientific">Brenneria goodwinii</name>
    <dbReference type="NCBI Taxonomy" id="1109412"/>
    <lineage>
        <taxon>Bacteria</taxon>
        <taxon>Pseudomonadati</taxon>
        <taxon>Pseudomonadota</taxon>
        <taxon>Gammaproteobacteria</taxon>
        <taxon>Enterobacterales</taxon>
        <taxon>Pectobacteriaceae</taxon>
        <taxon>Brenneria</taxon>
    </lineage>
</organism>
<dbReference type="Proteomes" id="UP000044377">
    <property type="component" value="Unassembled WGS sequence"/>
</dbReference>
<dbReference type="InterPro" id="IPR036634">
    <property type="entry name" value="PRD_sf"/>
</dbReference>
<keyword evidence="5" id="KW-0808">Transferase</keyword>
<dbReference type="PANTHER" id="PTHR30185">
    <property type="entry name" value="CRYPTIC BETA-GLUCOSIDE BGL OPERON ANTITERMINATOR"/>
    <property type="match status" value="1"/>
</dbReference>
<gene>
    <name evidence="5" type="ORF">BN1221_02538c</name>
</gene>
<dbReference type="InterPro" id="IPR011608">
    <property type="entry name" value="PRD"/>
</dbReference>
<dbReference type="OrthoDB" id="6491624at2"/>
<dbReference type="EMBL" id="CGIG01000001">
    <property type="protein sequence ID" value="CPR17257.1"/>
    <property type="molecule type" value="Genomic_DNA"/>
</dbReference>
<dbReference type="PROSITE" id="PS51372">
    <property type="entry name" value="PRD_2"/>
    <property type="match status" value="1"/>
</dbReference>
<dbReference type="GO" id="GO:0016740">
    <property type="term" value="F:transferase activity"/>
    <property type="evidence" value="ECO:0007669"/>
    <property type="project" value="UniProtKB-KW"/>
</dbReference>
<evidence type="ECO:0000259" key="4">
    <source>
        <dbReference type="PROSITE" id="PS51372"/>
    </source>
</evidence>
<proteinExistence type="predicted"/>
<keyword evidence="2" id="KW-0805">Transcription regulation</keyword>
<dbReference type="STRING" id="1109412.BN1221_02538c"/>
<dbReference type="SUPFAM" id="SSF63520">
    <property type="entry name" value="PTS-regulatory domain, PRD"/>
    <property type="match status" value="1"/>
</dbReference>
<keyword evidence="6" id="KW-1185">Reference proteome</keyword>
<sequence>MNSFDLTFLKYVQEHSPLAIEEAITKFAKTLSTLKRTMKEINEQLRPDYHLHIDNQFITTAMSYREYIDFLEHIQFNHYLTTPDERIRDLSVALCLQDVVNKSEYYRKFHVSPTTLKNDNQTLQGFLQTNRLTITSIPKQGSRLEGDETLLRIAICMIILKTVELGEDHRLVPHQANEPINKSIALQFLTQCAPEIETAAALYQQRLAPVVQLGYNSKKYFLVYMSIALHRIRRGHAIAHGQRLEFIQSLDFSLLEQHDENQFLNLLISSLTFARRPFNVYDPSLIRHVRQLCSALFPLLRTKIHNSHPFFAELYQFIYSAIVQNKFNLYFDDKKLNDVQTHYAALYHGVRQATAPIEQHYQTTFSPIHLATLVLILKKYELQNRVYSEPKKRVIIVTNSSESKVGYFKEVLKSHFHIEIIDCVNINELQRLDQLPCDLLITFTNKISNYLKYYRLDYSKVNFYLTQDDIALLSKQGLSRAKKKIPLEAFLQETAGLDQHQRRRWLEQHYSDFFI</sequence>
<keyword evidence="1" id="KW-0677">Repeat</keyword>
<evidence type="ECO:0000256" key="3">
    <source>
        <dbReference type="ARBA" id="ARBA00023163"/>
    </source>
</evidence>
<accession>A0A0G4JWM7</accession>
<evidence type="ECO:0000313" key="5">
    <source>
        <dbReference type="EMBL" id="CPR17257.1"/>
    </source>
</evidence>
<evidence type="ECO:0000256" key="2">
    <source>
        <dbReference type="ARBA" id="ARBA00023015"/>
    </source>
</evidence>
<dbReference type="GO" id="GO:0006355">
    <property type="term" value="P:regulation of DNA-templated transcription"/>
    <property type="evidence" value="ECO:0007669"/>
    <property type="project" value="InterPro"/>
</dbReference>
<dbReference type="RefSeq" id="WP_048637591.1">
    <property type="nucleotide sequence ID" value="NZ_CGIG01000001.1"/>
</dbReference>
<feature type="domain" description="PRD" evidence="4">
    <location>
        <begin position="280"/>
        <end position="387"/>
    </location>
</feature>
<protein>
    <submittedName>
        <fullName evidence="5">Phosphoenolpyruvate-dependent sugar phosphotransferase system, EIIA 2:PRD</fullName>
    </submittedName>
</protein>
<keyword evidence="3" id="KW-0804">Transcription</keyword>
<dbReference type="AlphaFoldDB" id="A0A0G4JWM7"/>
<keyword evidence="5" id="KW-0670">Pyruvate</keyword>
<evidence type="ECO:0000256" key="1">
    <source>
        <dbReference type="ARBA" id="ARBA00022737"/>
    </source>
</evidence>
<dbReference type="Pfam" id="PF00874">
    <property type="entry name" value="PRD"/>
    <property type="match status" value="1"/>
</dbReference>
<evidence type="ECO:0000313" key="6">
    <source>
        <dbReference type="Proteomes" id="UP000044377"/>
    </source>
</evidence>
<reference evidence="6" key="1">
    <citation type="submission" date="2015-01" db="EMBL/GenBank/DDBJ databases">
        <authorList>
            <person name="Paterson Steve"/>
        </authorList>
    </citation>
    <scope>NUCLEOTIDE SEQUENCE [LARGE SCALE GENOMIC DNA]</scope>
    <source>
        <strain evidence="6">OBR1</strain>
    </source>
</reference>